<dbReference type="RefSeq" id="WP_275120305.1">
    <property type="nucleotide sequence ID" value="NZ_JAOTPO010000019.1"/>
</dbReference>
<dbReference type="SUPFAM" id="SSF46785">
    <property type="entry name" value="Winged helix' DNA-binding domain"/>
    <property type="match status" value="1"/>
</dbReference>
<keyword evidence="6" id="KW-1185">Reference proteome</keyword>
<dbReference type="InterPro" id="IPR036388">
    <property type="entry name" value="WH-like_DNA-bd_sf"/>
</dbReference>
<evidence type="ECO:0000313" key="5">
    <source>
        <dbReference type="EMBL" id="MDE5415704.1"/>
    </source>
</evidence>
<keyword evidence="2" id="KW-0238">DNA-binding</keyword>
<feature type="domain" description="HTH gntR-type" evidence="4">
    <location>
        <begin position="9"/>
        <end position="77"/>
    </location>
</feature>
<evidence type="ECO:0000256" key="1">
    <source>
        <dbReference type="ARBA" id="ARBA00023015"/>
    </source>
</evidence>
<dbReference type="SMART" id="SM00345">
    <property type="entry name" value="HTH_GNTR"/>
    <property type="match status" value="1"/>
</dbReference>
<dbReference type="Proteomes" id="UP001148125">
    <property type="component" value="Unassembled WGS sequence"/>
</dbReference>
<dbReference type="Gene3D" id="1.10.10.10">
    <property type="entry name" value="Winged helix-like DNA-binding domain superfamily/Winged helix DNA-binding domain"/>
    <property type="match status" value="1"/>
</dbReference>
<dbReference type="PANTHER" id="PTHR38445">
    <property type="entry name" value="HTH-TYPE TRANSCRIPTIONAL REPRESSOR YTRA"/>
    <property type="match status" value="1"/>
</dbReference>
<evidence type="ECO:0000259" key="4">
    <source>
        <dbReference type="PROSITE" id="PS50949"/>
    </source>
</evidence>
<name>A0ABT5VJW4_9BACI</name>
<protein>
    <submittedName>
        <fullName evidence="5">GntR family transcriptional regulator</fullName>
    </submittedName>
</protein>
<evidence type="ECO:0000256" key="3">
    <source>
        <dbReference type="ARBA" id="ARBA00023163"/>
    </source>
</evidence>
<dbReference type="EMBL" id="JAOTPO010000019">
    <property type="protein sequence ID" value="MDE5415704.1"/>
    <property type="molecule type" value="Genomic_DNA"/>
</dbReference>
<proteinExistence type="predicted"/>
<comment type="caution">
    <text evidence="5">The sequence shown here is derived from an EMBL/GenBank/DDBJ whole genome shotgun (WGS) entry which is preliminary data.</text>
</comment>
<keyword evidence="1" id="KW-0805">Transcription regulation</keyword>
<dbReference type="Pfam" id="PF00392">
    <property type="entry name" value="GntR"/>
    <property type="match status" value="1"/>
</dbReference>
<evidence type="ECO:0000256" key="2">
    <source>
        <dbReference type="ARBA" id="ARBA00023125"/>
    </source>
</evidence>
<organism evidence="5 6">
    <name type="scientific">Alkalihalobacterium chitinilyticum</name>
    <dbReference type="NCBI Taxonomy" id="2980103"/>
    <lineage>
        <taxon>Bacteria</taxon>
        <taxon>Bacillati</taxon>
        <taxon>Bacillota</taxon>
        <taxon>Bacilli</taxon>
        <taxon>Bacillales</taxon>
        <taxon>Bacillaceae</taxon>
        <taxon>Alkalihalobacterium</taxon>
    </lineage>
</organism>
<gene>
    <name evidence="5" type="ORF">N7Z68_20355</name>
</gene>
<evidence type="ECO:0000313" key="6">
    <source>
        <dbReference type="Proteomes" id="UP001148125"/>
    </source>
</evidence>
<dbReference type="PROSITE" id="PS50949">
    <property type="entry name" value="HTH_GNTR"/>
    <property type="match status" value="1"/>
</dbReference>
<dbReference type="InterPro" id="IPR036390">
    <property type="entry name" value="WH_DNA-bd_sf"/>
</dbReference>
<accession>A0ABT5VJW4</accession>
<dbReference type="InterPro" id="IPR000524">
    <property type="entry name" value="Tscrpt_reg_HTH_GntR"/>
</dbReference>
<dbReference type="CDD" id="cd07377">
    <property type="entry name" value="WHTH_GntR"/>
    <property type="match status" value="1"/>
</dbReference>
<sequence>MSRDFDNTKPIYYQLMHRFFHKICSGHIQPGEKLPSVRETAVDAGVNPNTVQRTYMEMERMGVVESKRGQGTFVVNEPEVIKQLRLQLAEEQMDSFIEEMKSIGFTPPEILQRLQTKITEKGE</sequence>
<keyword evidence="3" id="KW-0804">Transcription</keyword>
<reference evidence="5" key="1">
    <citation type="submission" date="2024-05" db="EMBL/GenBank/DDBJ databases">
        <title>Alkalihalobacillus sp. strain MEB203 novel alkaliphilic bacterium from Lonar Lake, India.</title>
        <authorList>
            <person name="Joshi A."/>
            <person name="Thite S."/>
            <person name="Mengade P."/>
        </authorList>
    </citation>
    <scope>NUCLEOTIDE SEQUENCE</scope>
    <source>
        <strain evidence="5">MEB 203</strain>
    </source>
</reference>
<dbReference type="PANTHER" id="PTHR38445:SF6">
    <property type="entry name" value="GNTR-FAMILY TRANSCRIPTIONAL REGULATOR"/>
    <property type="match status" value="1"/>
</dbReference>